<evidence type="ECO:0000256" key="1">
    <source>
        <dbReference type="SAM" id="MobiDB-lite"/>
    </source>
</evidence>
<sequence>MVNAPGHDDSDASECPYCGTRFNAPLALCPQCGANQVAAAARIAAASDGVSGERTHGVAGRLRANLGALPGALGGNRAYDGKYPSIDEEHAATRKRLPRYAWAGLGALAIALAGYAFLHRSEWEPKLGVQVIEGAVSGSKGTQQGIQGTSSTLAALARRPPAVPPRANATAQHRVAQGDAPAVSRPPGAPRHASAHPEVASNLASARLNLDKNNLWPARRALASVLAVEPGNPQAQQMQADLVAREQQRDALIGEARQCAHERQWACVRQDAGHAVEVDPSSREARHLLTLASAEREPGAAKRHGRTSPRESQYAQEGDSRSRQDPLFWHH</sequence>
<keyword evidence="2" id="KW-1133">Transmembrane helix</keyword>
<feature type="region of interest" description="Disordered" evidence="1">
    <location>
        <begin position="290"/>
        <end position="331"/>
    </location>
</feature>
<proteinExistence type="predicted"/>
<feature type="region of interest" description="Disordered" evidence="1">
    <location>
        <begin position="173"/>
        <end position="198"/>
    </location>
</feature>
<evidence type="ECO:0000256" key="2">
    <source>
        <dbReference type="SAM" id="Phobius"/>
    </source>
</evidence>
<dbReference type="EMBL" id="QJSQ01000047">
    <property type="protein sequence ID" value="PYE13353.1"/>
    <property type="molecule type" value="Genomic_DNA"/>
</dbReference>
<organism evidence="3 4">
    <name type="scientific">Paraburkholderia silvatlantica</name>
    <dbReference type="NCBI Taxonomy" id="321895"/>
    <lineage>
        <taxon>Bacteria</taxon>
        <taxon>Pseudomonadati</taxon>
        <taxon>Pseudomonadota</taxon>
        <taxon>Betaproteobacteria</taxon>
        <taxon>Burkholderiales</taxon>
        <taxon>Burkholderiaceae</taxon>
        <taxon>Paraburkholderia</taxon>
    </lineage>
</organism>
<name>A0A2U1A9H8_9BURK</name>
<feature type="transmembrane region" description="Helical" evidence="2">
    <location>
        <begin position="100"/>
        <end position="118"/>
    </location>
</feature>
<keyword evidence="2" id="KW-0472">Membrane</keyword>
<dbReference type="Proteomes" id="UP000247772">
    <property type="component" value="Unassembled WGS sequence"/>
</dbReference>
<gene>
    <name evidence="3" type="ORF">C7410_1478</name>
</gene>
<comment type="caution">
    <text evidence="3">The sequence shown here is derived from an EMBL/GenBank/DDBJ whole genome shotgun (WGS) entry which is preliminary data.</text>
</comment>
<keyword evidence="2" id="KW-0812">Transmembrane</keyword>
<protein>
    <recommendedName>
        <fullName evidence="5">Tetratricopeptide repeat protein</fullName>
    </recommendedName>
</protein>
<evidence type="ECO:0000313" key="3">
    <source>
        <dbReference type="EMBL" id="PYE13353.1"/>
    </source>
</evidence>
<accession>A0A2U1A9H8</accession>
<evidence type="ECO:0000313" key="4">
    <source>
        <dbReference type="Proteomes" id="UP000247772"/>
    </source>
</evidence>
<reference evidence="3 4" key="1">
    <citation type="submission" date="2018-06" db="EMBL/GenBank/DDBJ databases">
        <title>Genomic Encyclopedia of Type Strains, Phase IV (KMG-V): Genome sequencing to study the core and pangenomes of soil and plant-associated prokaryotes.</title>
        <authorList>
            <person name="Whitman W."/>
        </authorList>
    </citation>
    <scope>NUCLEOTIDE SEQUENCE [LARGE SCALE GENOMIC DNA]</scope>
    <source>
        <strain evidence="3 4">SRCL-318</strain>
    </source>
</reference>
<evidence type="ECO:0008006" key="5">
    <source>
        <dbReference type="Google" id="ProtNLM"/>
    </source>
</evidence>
<dbReference type="AlphaFoldDB" id="A0A2U1A9H8"/>